<dbReference type="AlphaFoldDB" id="A0A1G5QLY5"/>
<dbReference type="InterPro" id="IPR018642">
    <property type="entry name" value="DUF2066"/>
</dbReference>
<protein>
    <recommendedName>
        <fullName evidence="4">DUF2066 domain-containing protein</fullName>
    </recommendedName>
</protein>
<organism evidence="2 3">
    <name type="scientific">Thiohalomonas denitrificans</name>
    <dbReference type="NCBI Taxonomy" id="415747"/>
    <lineage>
        <taxon>Bacteria</taxon>
        <taxon>Pseudomonadati</taxon>
        <taxon>Pseudomonadota</taxon>
        <taxon>Gammaproteobacteria</taxon>
        <taxon>Thiohalomonadales</taxon>
        <taxon>Thiohalomonadaceae</taxon>
        <taxon>Thiohalomonas</taxon>
    </lineage>
</organism>
<sequence>MRLRVFLLSLSLFLPGVDLLALELHGLYEAEVPVADQSRAARQDATARALSQVLVKVSGSGQVENRAPAEVAKYVQQYRYRRSPSTDELVLWVRFDARGVDGLLREQGVSVWGAARPVTLVWLAVEQGGHRELVGANDEGFARETLITTGERRGLPVRLPLLDLAEQSRIRPADIWGDFHQPIVEISERYDPQAVLVGRLYPLRGSRWAVRWSLYQGDNRFRWNGESEDKRSLLALGIEGAADRLSEALSGSPGGMSDDRLALDVAGVVDLAGLQRTLGYLTGLNVIDHIEVVRVEAEKVRFGLRVDGGTARLVNTLALGDTLTAAAVPDRDREQQYASTPVPERDQQHEQEQQEQGSRRALLYRLVP</sequence>
<dbReference type="EMBL" id="FMWD01000007">
    <property type="protein sequence ID" value="SCZ62833.1"/>
    <property type="molecule type" value="Genomic_DNA"/>
</dbReference>
<name>A0A1G5QLY5_9GAMM</name>
<evidence type="ECO:0000313" key="2">
    <source>
        <dbReference type="EMBL" id="SCZ62833.1"/>
    </source>
</evidence>
<keyword evidence="3" id="KW-1185">Reference proteome</keyword>
<reference evidence="2 3" key="1">
    <citation type="submission" date="2016-10" db="EMBL/GenBank/DDBJ databases">
        <authorList>
            <person name="de Groot N.N."/>
        </authorList>
    </citation>
    <scope>NUCLEOTIDE SEQUENCE [LARGE SCALE GENOMIC DNA]</scope>
    <source>
        <strain evidence="2 3">HLD2</strain>
    </source>
</reference>
<dbReference type="Pfam" id="PF09839">
    <property type="entry name" value="DUF2066"/>
    <property type="match status" value="1"/>
</dbReference>
<evidence type="ECO:0000256" key="1">
    <source>
        <dbReference type="SAM" id="MobiDB-lite"/>
    </source>
</evidence>
<feature type="region of interest" description="Disordered" evidence="1">
    <location>
        <begin position="329"/>
        <end position="362"/>
    </location>
</feature>
<proteinExistence type="predicted"/>
<evidence type="ECO:0008006" key="4">
    <source>
        <dbReference type="Google" id="ProtNLM"/>
    </source>
</evidence>
<dbReference type="Proteomes" id="UP000199648">
    <property type="component" value="Unassembled WGS sequence"/>
</dbReference>
<feature type="compositionally biased region" description="Basic and acidic residues" evidence="1">
    <location>
        <begin position="343"/>
        <end position="352"/>
    </location>
</feature>
<accession>A0A1G5QLY5</accession>
<dbReference type="STRING" id="415747.SAMN03097708_02359"/>
<evidence type="ECO:0000313" key="3">
    <source>
        <dbReference type="Proteomes" id="UP000199648"/>
    </source>
</evidence>
<gene>
    <name evidence="2" type="ORF">SAMN03097708_02359</name>
</gene>